<dbReference type="Pfam" id="PF08395">
    <property type="entry name" value="7tm_7"/>
    <property type="match status" value="1"/>
</dbReference>
<keyword evidence="6 8" id="KW-0675">Receptor</keyword>
<feature type="transmembrane region" description="Helical" evidence="8">
    <location>
        <begin position="79"/>
        <end position="99"/>
    </location>
</feature>
<evidence type="ECO:0000313" key="10">
    <source>
        <dbReference type="RefSeq" id="XP_016927537.2"/>
    </source>
</evidence>
<evidence type="ECO:0000256" key="5">
    <source>
        <dbReference type="ARBA" id="ARBA00023136"/>
    </source>
</evidence>
<dbReference type="GO" id="GO:0033041">
    <property type="term" value="F:sweet taste receptor activity"/>
    <property type="evidence" value="ECO:0007669"/>
    <property type="project" value="TreeGrafter"/>
</dbReference>
<organism evidence="9 10">
    <name type="scientific">Drosophila suzukii</name>
    <name type="common">Spotted-wing drosophila fruit fly</name>
    <dbReference type="NCBI Taxonomy" id="28584"/>
    <lineage>
        <taxon>Eukaryota</taxon>
        <taxon>Metazoa</taxon>
        <taxon>Ecdysozoa</taxon>
        <taxon>Arthropoda</taxon>
        <taxon>Hexapoda</taxon>
        <taxon>Insecta</taxon>
        <taxon>Pterygota</taxon>
        <taxon>Neoptera</taxon>
        <taxon>Endopterygota</taxon>
        <taxon>Diptera</taxon>
        <taxon>Brachycera</taxon>
        <taxon>Muscomorpha</taxon>
        <taxon>Ephydroidea</taxon>
        <taxon>Drosophilidae</taxon>
        <taxon>Drosophila</taxon>
        <taxon>Sophophora</taxon>
    </lineage>
</organism>
<evidence type="ECO:0000256" key="7">
    <source>
        <dbReference type="ARBA" id="ARBA00023224"/>
    </source>
</evidence>
<proteinExistence type="inferred from homology"/>
<dbReference type="GeneID" id="108008259"/>
<dbReference type="Proteomes" id="UP001652628">
    <property type="component" value="Chromosome 2R"/>
</dbReference>
<comment type="function">
    <text evidence="8">Gustatory receptor which mediates acceptance or avoidance behavior, depending on its substrates.</text>
</comment>
<feature type="transmembrane region" description="Helical" evidence="8">
    <location>
        <begin position="163"/>
        <end position="191"/>
    </location>
</feature>
<keyword evidence="4 8" id="KW-1133">Transmembrane helix</keyword>
<dbReference type="GO" id="GO:0030424">
    <property type="term" value="C:axon"/>
    <property type="evidence" value="ECO:0007669"/>
    <property type="project" value="TreeGrafter"/>
</dbReference>
<comment type="caution">
    <text evidence="8">Lacks conserved residue(s) required for the propagation of feature annotation.</text>
</comment>
<evidence type="ECO:0000256" key="3">
    <source>
        <dbReference type="ARBA" id="ARBA00022692"/>
    </source>
</evidence>
<evidence type="ECO:0000256" key="6">
    <source>
        <dbReference type="ARBA" id="ARBA00023170"/>
    </source>
</evidence>
<evidence type="ECO:0000313" key="9">
    <source>
        <dbReference type="Proteomes" id="UP001652628"/>
    </source>
</evidence>
<evidence type="ECO:0000256" key="1">
    <source>
        <dbReference type="ARBA" id="ARBA00004651"/>
    </source>
</evidence>
<dbReference type="PANTHER" id="PTHR21143:SF131">
    <property type="entry name" value="GUSTATORY AND ODORANT RECEPTOR 63A-RELATED"/>
    <property type="match status" value="1"/>
</dbReference>
<name>A0AB39Z2M0_DROSZ</name>
<comment type="similarity">
    <text evidence="8">Belongs to the insect chemoreceptor superfamily. Gustatory receptor (GR) family.</text>
</comment>
<keyword evidence="2 8" id="KW-1003">Cell membrane</keyword>
<feature type="transmembrane region" description="Helical" evidence="8">
    <location>
        <begin position="285"/>
        <end position="303"/>
    </location>
</feature>
<dbReference type="CTD" id="192481"/>
<dbReference type="InterPro" id="IPR013604">
    <property type="entry name" value="7TM_chemorcpt"/>
</dbReference>
<keyword evidence="7 8" id="KW-0807">Transducer</keyword>
<feature type="transmembrane region" description="Helical" evidence="8">
    <location>
        <begin position="40"/>
        <end position="59"/>
    </location>
</feature>
<dbReference type="RefSeq" id="XP_016927537.2">
    <property type="nucleotide sequence ID" value="XM_017072048.3"/>
</dbReference>
<dbReference type="GO" id="GO:0005886">
    <property type="term" value="C:plasma membrane"/>
    <property type="evidence" value="ECO:0007669"/>
    <property type="project" value="UniProtKB-SubCell"/>
</dbReference>
<dbReference type="GO" id="GO:0043025">
    <property type="term" value="C:neuronal cell body"/>
    <property type="evidence" value="ECO:0007669"/>
    <property type="project" value="TreeGrafter"/>
</dbReference>
<reference evidence="10" key="1">
    <citation type="submission" date="2025-08" db="UniProtKB">
        <authorList>
            <consortium name="RefSeq"/>
        </authorList>
    </citation>
    <scope>IDENTIFICATION</scope>
</reference>
<dbReference type="PANTHER" id="PTHR21143">
    <property type="entry name" value="INVERTEBRATE GUSTATORY RECEPTOR"/>
    <property type="match status" value="1"/>
</dbReference>
<comment type="subcellular location">
    <subcellularLocation>
        <location evidence="1 8">Cell membrane</location>
        <topology evidence="1 8">Multi-pass membrane protein</topology>
    </subcellularLocation>
</comment>
<dbReference type="GO" id="GO:0007165">
    <property type="term" value="P:signal transduction"/>
    <property type="evidence" value="ECO:0007669"/>
    <property type="project" value="UniProtKB-KW"/>
</dbReference>
<evidence type="ECO:0000256" key="4">
    <source>
        <dbReference type="ARBA" id="ARBA00022989"/>
    </source>
</evidence>
<protein>
    <recommendedName>
        <fullName evidence="8">Gustatory receptor</fullName>
    </recommendedName>
</protein>
<gene>
    <name evidence="10" type="primary">Gr59c</name>
</gene>
<evidence type="ECO:0000256" key="2">
    <source>
        <dbReference type="ARBA" id="ARBA00022475"/>
    </source>
</evidence>
<keyword evidence="5 8" id="KW-0472">Membrane</keyword>
<dbReference type="AlphaFoldDB" id="A0AB39Z2M0"/>
<keyword evidence="3 8" id="KW-0812">Transmembrane</keyword>
<dbReference type="GO" id="GO:0030425">
    <property type="term" value="C:dendrite"/>
    <property type="evidence" value="ECO:0007669"/>
    <property type="project" value="TreeGrafter"/>
</dbReference>
<feature type="transmembrane region" description="Helical" evidence="8">
    <location>
        <begin position="12"/>
        <end position="28"/>
    </location>
</feature>
<feature type="transmembrane region" description="Helical" evidence="8">
    <location>
        <begin position="260"/>
        <end position="279"/>
    </location>
</feature>
<evidence type="ECO:0000256" key="8">
    <source>
        <dbReference type="RuleBase" id="RU363108"/>
    </source>
</evidence>
<keyword evidence="9" id="KW-1185">Reference proteome</keyword>
<sequence length="397" mass="46661">MVDFVRVILRLAYWYGLAVGVLNFDVNWSTGKACASRRVTIYAVAHNLVLMTLICLRSFTNKSLLSDLTKARYLHEYFFLLMTLVRNMAVTMSLITRWYQRCRILRLWNKIFQMVAERPQVVHEYRRSIILKFVIVVLSDSFHTVLDLSAQRKKYNFDLAVNIFIWTTFTTIFNMIVVQYYFAVLQILGLYKILQQDLRILIREAETICSIRNRRGGVFSIKCCSLADQLDHLAERYSTLQDTIGEMSEVFQIQSFSMSLVYYLSTMGSIYFTFCSILYNTTGFGSSFWGLLLIFLSTAFFYADNWISINIGFHIRDQQDELIRLLADRTLFSQELDKRLETAFENFQLQLVRDPYEFYVLGLFKVERAQLMAMLNSVITHSIILVQWELQHNRSEL</sequence>
<accession>A0AB39Z2M0</accession>